<dbReference type="Pfam" id="PF12704">
    <property type="entry name" value="MacB_PCD"/>
    <property type="match status" value="1"/>
</dbReference>
<feature type="domain" description="ABC3 transporter permease C-terminal" evidence="9">
    <location>
        <begin position="341"/>
        <end position="411"/>
    </location>
</feature>
<protein>
    <submittedName>
        <fullName evidence="11">ABC transporter permease</fullName>
    </submittedName>
</protein>
<feature type="region of interest" description="Disordered" evidence="7">
    <location>
        <begin position="154"/>
        <end position="178"/>
    </location>
</feature>
<feature type="region of interest" description="Disordered" evidence="7">
    <location>
        <begin position="90"/>
        <end position="109"/>
    </location>
</feature>
<gene>
    <name evidence="11" type="ORF">G3T36_18775</name>
</gene>
<sequence length="522" mass="51244">MFGTYLRRELVNRRRQTIIIAVGMALAIALVIIVNAVSAGVKDAQATVLQSVYGVGTDITVTQPATAQGATTTQGGGGGPRFDFGAGAGTANSGNTGRTVHTSRLASSRGATTMDATAITTTRGVQNVAGAAGVLSLTNTTFDGTLPNFQQLREQRQQAQAGGAGSTPAPTGGADGAGGSSFTVDSFSVLGLDPAGDAVGPLSSVTLTSGRTFTKADVGKDVVVLDSTYAKTASKVSGDTVTIGGTTFTVIGIVSATGADSTTASNAYIPLDVAQKLSAETGKISAVYVKAASASDIDQIKADLTKALPTATVSTQADLASSVSGSLGTAGQLVSNLGTWLSIIVLAAAFLIAILFTISGVTRRTREFGTLKAIGWSNRRVVGQVAGESVVQGLIGGVVGIAIGLVGIAIVNAMAPTLTGGVGNGFANAAGRVGRAATGTGGAGTGAGTGGFGGGGFGGGGFGAAARQAAASTTDIALHAPVTVWIIVIAVGLAVLGGLLAGAFGGWRASRLRPAAALRSVN</sequence>
<feature type="compositionally biased region" description="Polar residues" evidence="7">
    <location>
        <begin position="98"/>
        <end position="109"/>
    </location>
</feature>
<comment type="similarity">
    <text evidence="6">Belongs to the ABC-4 integral membrane protein family.</text>
</comment>
<keyword evidence="2" id="KW-1003">Cell membrane</keyword>
<dbReference type="RefSeq" id="WP_163291384.1">
    <property type="nucleotide sequence ID" value="NZ_JAAGWY010000005.1"/>
</dbReference>
<dbReference type="GO" id="GO:0022857">
    <property type="term" value="F:transmembrane transporter activity"/>
    <property type="evidence" value="ECO:0007669"/>
    <property type="project" value="TreeGrafter"/>
</dbReference>
<accession>A0A6L9Y310</accession>
<dbReference type="InterPro" id="IPR025857">
    <property type="entry name" value="MacB_PCD"/>
</dbReference>
<evidence type="ECO:0000256" key="7">
    <source>
        <dbReference type="SAM" id="MobiDB-lite"/>
    </source>
</evidence>
<dbReference type="PANTHER" id="PTHR30572">
    <property type="entry name" value="MEMBRANE COMPONENT OF TRANSPORTER-RELATED"/>
    <property type="match status" value="1"/>
</dbReference>
<evidence type="ECO:0000256" key="6">
    <source>
        <dbReference type="ARBA" id="ARBA00038076"/>
    </source>
</evidence>
<feature type="transmembrane region" description="Helical" evidence="8">
    <location>
        <begin position="17"/>
        <end position="41"/>
    </location>
</feature>
<comment type="caution">
    <text evidence="11">The sequence shown here is derived from an EMBL/GenBank/DDBJ whole genome shotgun (WGS) entry which is preliminary data.</text>
</comment>
<proteinExistence type="inferred from homology"/>
<dbReference type="GO" id="GO:0005886">
    <property type="term" value="C:plasma membrane"/>
    <property type="evidence" value="ECO:0007669"/>
    <property type="project" value="UniProtKB-SubCell"/>
</dbReference>
<evidence type="ECO:0000256" key="4">
    <source>
        <dbReference type="ARBA" id="ARBA00022989"/>
    </source>
</evidence>
<organism evidence="11 12">
    <name type="scientific">Leifsonia tongyongensis</name>
    <dbReference type="NCBI Taxonomy" id="1268043"/>
    <lineage>
        <taxon>Bacteria</taxon>
        <taxon>Bacillati</taxon>
        <taxon>Actinomycetota</taxon>
        <taxon>Actinomycetes</taxon>
        <taxon>Micrococcales</taxon>
        <taxon>Microbacteriaceae</taxon>
        <taxon>Leifsonia</taxon>
    </lineage>
</organism>
<evidence type="ECO:0000256" key="5">
    <source>
        <dbReference type="ARBA" id="ARBA00023136"/>
    </source>
</evidence>
<evidence type="ECO:0000313" key="11">
    <source>
        <dbReference type="EMBL" id="NEN07905.1"/>
    </source>
</evidence>
<keyword evidence="4 8" id="KW-1133">Transmembrane helix</keyword>
<evidence type="ECO:0000259" key="9">
    <source>
        <dbReference type="Pfam" id="PF02687"/>
    </source>
</evidence>
<dbReference type="InterPro" id="IPR050250">
    <property type="entry name" value="Macrolide_Exporter_MacB"/>
</dbReference>
<dbReference type="AlphaFoldDB" id="A0A6L9Y310"/>
<keyword evidence="3 8" id="KW-0812">Transmembrane</keyword>
<feature type="transmembrane region" description="Helical" evidence="8">
    <location>
        <begin position="337"/>
        <end position="358"/>
    </location>
</feature>
<dbReference type="Pfam" id="PF02687">
    <property type="entry name" value="FtsX"/>
    <property type="match status" value="1"/>
</dbReference>
<dbReference type="Proteomes" id="UP000474967">
    <property type="component" value="Unassembled WGS sequence"/>
</dbReference>
<feature type="transmembrane region" description="Helical" evidence="8">
    <location>
        <begin position="394"/>
        <end position="415"/>
    </location>
</feature>
<evidence type="ECO:0000259" key="10">
    <source>
        <dbReference type="Pfam" id="PF12704"/>
    </source>
</evidence>
<dbReference type="InterPro" id="IPR003838">
    <property type="entry name" value="ABC3_permease_C"/>
</dbReference>
<feature type="transmembrane region" description="Helical" evidence="8">
    <location>
        <begin position="482"/>
        <end position="504"/>
    </location>
</feature>
<feature type="domain" description="MacB-like periplasmic core" evidence="10">
    <location>
        <begin position="17"/>
        <end position="306"/>
    </location>
</feature>
<keyword evidence="12" id="KW-1185">Reference proteome</keyword>
<evidence type="ECO:0000256" key="8">
    <source>
        <dbReference type="SAM" id="Phobius"/>
    </source>
</evidence>
<evidence type="ECO:0000313" key="12">
    <source>
        <dbReference type="Proteomes" id="UP000474967"/>
    </source>
</evidence>
<reference evidence="11 12" key="1">
    <citation type="journal article" date="2014" name="J. Microbiol.">
        <title>Diaminobutyricibacter tongyongensis gen. nov., sp. nov. and Homoserinibacter gongjuensis gen. nov., sp. nov. belong to the family Microbacteriaceae.</title>
        <authorList>
            <person name="Kim S.J."/>
            <person name="Ahn J.H."/>
            <person name="Weon H.Y."/>
            <person name="Hamada M."/>
            <person name="Suzuki K."/>
            <person name="Kwon S.W."/>
        </authorList>
    </citation>
    <scope>NUCLEOTIDE SEQUENCE [LARGE SCALE GENOMIC DNA]</scope>
    <source>
        <strain evidence="11 12">NBRC 108724</strain>
    </source>
</reference>
<dbReference type="PANTHER" id="PTHR30572:SF4">
    <property type="entry name" value="ABC TRANSPORTER PERMEASE YTRF"/>
    <property type="match status" value="1"/>
</dbReference>
<dbReference type="EMBL" id="JAAGWY010000005">
    <property type="protein sequence ID" value="NEN07905.1"/>
    <property type="molecule type" value="Genomic_DNA"/>
</dbReference>
<keyword evidence="5 8" id="KW-0472">Membrane</keyword>
<evidence type="ECO:0000256" key="3">
    <source>
        <dbReference type="ARBA" id="ARBA00022692"/>
    </source>
</evidence>
<feature type="compositionally biased region" description="Low complexity" evidence="7">
    <location>
        <begin position="158"/>
        <end position="172"/>
    </location>
</feature>
<evidence type="ECO:0000256" key="2">
    <source>
        <dbReference type="ARBA" id="ARBA00022475"/>
    </source>
</evidence>
<evidence type="ECO:0000256" key="1">
    <source>
        <dbReference type="ARBA" id="ARBA00004651"/>
    </source>
</evidence>
<name>A0A6L9Y310_9MICO</name>
<comment type="subcellular location">
    <subcellularLocation>
        <location evidence="1">Cell membrane</location>
        <topology evidence="1">Multi-pass membrane protein</topology>
    </subcellularLocation>
</comment>